<protein>
    <submittedName>
        <fullName evidence="1">Uncharacterized protein</fullName>
    </submittedName>
</protein>
<evidence type="ECO:0000313" key="1">
    <source>
        <dbReference type="EMBL" id="KAK7000506.1"/>
    </source>
</evidence>
<dbReference type="EMBL" id="JAXCGZ010024044">
    <property type="protein sequence ID" value="KAK7000506.1"/>
    <property type="molecule type" value="Genomic_DNA"/>
</dbReference>
<keyword evidence="2" id="KW-1185">Reference proteome</keyword>
<proteinExistence type="predicted"/>
<dbReference type="Proteomes" id="UP001381693">
    <property type="component" value="Unassembled WGS sequence"/>
</dbReference>
<gene>
    <name evidence="1" type="ORF">SK128_028516</name>
</gene>
<dbReference type="AlphaFoldDB" id="A0AAN8WGR1"/>
<accession>A0AAN8WGR1</accession>
<evidence type="ECO:0000313" key="2">
    <source>
        <dbReference type="Proteomes" id="UP001381693"/>
    </source>
</evidence>
<name>A0AAN8WGR1_HALRR</name>
<sequence>MEASTYKSSRSLSSVDASADVKGHNATFSSYCDNMVFHEHQGKSTGGKSITMVLHLMNLPTSMNGGVFNSSHLYGKIAKIHYNPSTDDGDIMINSCTKAAARNGFNSHDNSTWNLHVEFISFEKFSLGLSQAVSENDLYYSVTVHRETYSRTKDAPL</sequence>
<reference evidence="1 2" key="1">
    <citation type="submission" date="2023-11" db="EMBL/GenBank/DDBJ databases">
        <title>Halocaridina rubra genome assembly.</title>
        <authorList>
            <person name="Smith C."/>
        </authorList>
    </citation>
    <scope>NUCLEOTIDE SEQUENCE [LARGE SCALE GENOMIC DNA]</scope>
    <source>
        <strain evidence="1">EP-1</strain>
        <tissue evidence="1">Whole</tissue>
    </source>
</reference>
<comment type="caution">
    <text evidence="1">The sequence shown here is derived from an EMBL/GenBank/DDBJ whole genome shotgun (WGS) entry which is preliminary data.</text>
</comment>
<feature type="non-terminal residue" evidence="1">
    <location>
        <position position="157"/>
    </location>
</feature>
<organism evidence="1 2">
    <name type="scientific">Halocaridina rubra</name>
    <name type="common">Hawaiian red shrimp</name>
    <dbReference type="NCBI Taxonomy" id="373956"/>
    <lineage>
        <taxon>Eukaryota</taxon>
        <taxon>Metazoa</taxon>
        <taxon>Ecdysozoa</taxon>
        <taxon>Arthropoda</taxon>
        <taxon>Crustacea</taxon>
        <taxon>Multicrustacea</taxon>
        <taxon>Malacostraca</taxon>
        <taxon>Eumalacostraca</taxon>
        <taxon>Eucarida</taxon>
        <taxon>Decapoda</taxon>
        <taxon>Pleocyemata</taxon>
        <taxon>Caridea</taxon>
        <taxon>Atyoidea</taxon>
        <taxon>Atyidae</taxon>
        <taxon>Halocaridina</taxon>
    </lineage>
</organism>